<reference evidence="1 2" key="1">
    <citation type="submission" date="2024-01" db="EMBL/GenBank/DDBJ databases">
        <title>The genomes of 5 underutilized Papilionoideae crops provide insights into root nodulation and disease resistanc.</title>
        <authorList>
            <person name="Jiang F."/>
        </authorList>
    </citation>
    <scope>NUCLEOTIDE SEQUENCE [LARGE SCALE GENOMIC DNA]</scope>
    <source>
        <strain evidence="1">DUOXIRENSHENG_FW03</strain>
        <tissue evidence="1">Leaves</tissue>
    </source>
</reference>
<dbReference type="AlphaFoldDB" id="A0AAN9T0X7"/>
<name>A0AAN9T0X7_PSOTE</name>
<dbReference type="EMBL" id="JAYMYS010000001">
    <property type="protein sequence ID" value="KAK7410829.1"/>
    <property type="molecule type" value="Genomic_DNA"/>
</dbReference>
<evidence type="ECO:0000313" key="2">
    <source>
        <dbReference type="Proteomes" id="UP001386955"/>
    </source>
</evidence>
<proteinExistence type="predicted"/>
<keyword evidence="2" id="KW-1185">Reference proteome</keyword>
<comment type="caution">
    <text evidence="1">The sequence shown here is derived from an EMBL/GenBank/DDBJ whole genome shotgun (WGS) entry which is preliminary data.</text>
</comment>
<evidence type="ECO:0000313" key="1">
    <source>
        <dbReference type="EMBL" id="KAK7410829.1"/>
    </source>
</evidence>
<protein>
    <submittedName>
        <fullName evidence="1">Uncharacterized protein</fullName>
    </submittedName>
</protein>
<organism evidence="1 2">
    <name type="scientific">Psophocarpus tetragonolobus</name>
    <name type="common">Winged bean</name>
    <name type="synonym">Dolichos tetragonolobus</name>
    <dbReference type="NCBI Taxonomy" id="3891"/>
    <lineage>
        <taxon>Eukaryota</taxon>
        <taxon>Viridiplantae</taxon>
        <taxon>Streptophyta</taxon>
        <taxon>Embryophyta</taxon>
        <taxon>Tracheophyta</taxon>
        <taxon>Spermatophyta</taxon>
        <taxon>Magnoliopsida</taxon>
        <taxon>eudicotyledons</taxon>
        <taxon>Gunneridae</taxon>
        <taxon>Pentapetalae</taxon>
        <taxon>rosids</taxon>
        <taxon>fabids</taxon>
        <taxon>Fabales</taxon>
        <taxon>Fabaceae</taxon>
        <taxon>Papilionoideae</taxon>
        <taxon>50 kb inversion clade</taxon>
        <taxon>NPAAA clade</taxon>
        <taxon>indigoferoid/millettioid clade</taxon>
        <taxon>Phaseoleae</taxon>
        <taxon>Psophocarpus</taxon>
    </lineage>
</organism>
<sequence>MISSIDCAPDKNLHSENSMIAIDSNRIRKAKEMAGPFSGHSLQWILETEKGLLLPFPFFSTCLAKLPLQVKGDAGVKVQVGF</sequence>
<gene>
    <name evidence="1" type="ORF">VNO78_01965</name>
</gene>
<dbReference type="Proteomes" id="UP001386955">
    <property type="component" value="Unassembled WGS sequence"/>
</dbReference>
<accession>A0AAN9T0X7</accession>